<dbReference type="PANTHER" id="PTHR43226">
    <property type="entry name" value="XAA-PRO AMINOPEPTIDASE 3"/>
    <property type="match status" value="1"/>
</dbReference>
<dbReference type="PANTHER" id="PTHR43226:SF4">
    <property type="entry name" value="XAA-PRO AMINOPEPTIDASE 3"/>
    <property type="match status" value="1"/>
</dbReference>
<evidence type="ECO:0000256" key="3">
    <source>
        <dbReference type="ARBA" id="ARBA00022723"/>
    </source>
</evidence>
<accession>A0A0M3JTW4</accession>
<dbReference type="InterPro" id="IPR052433">
    <property type="entry name" value="X-Pro_dipept-like"/>
</dbReference>
<protein>
    <submittedName>
        <fullName evidence="9">Probable Xaa-Pro aminopeptidase 3 (inferred by orthology to a human protein)</fullName>
    </submittedName>
</protein>
<dbReference type="Gene3D" id="3.40.350.10">
    <property type="entry name" value="Creatinase/prolidase N-terminal domain"/>
    <property type="match status" value="1"/>
</dbReference>
<dbReference type="GO" id="GO:0030145">
    <property type="term" value="F:manganese ion binding"/>
    <property type="evidence" value="ECO:0007669"/>
    <property type="project" value="InterPro"/>
</dbReference>
<dbReference type="WBParaSite" id="ASIM_0001149401-mRNA-1">
    <property type="protein sequence ID" value="ASIM_0001149401-mRNA-1"/>
    <property type="gene ID" value="ASIM_0001149401"/>
</dbReference>
<dbReference type="PRINTS" id="PR00081">
    <property type="entry name" value="GDHRDH"/>
</dbReference>
<evidence type="ECO:0000256" key="5">
    <source>
        <dbReference type="ARBA" id="ARBA00023211"/>
    </source>
</evidence>
<dbReference type="GO" id="GO:0006508">
    <property type="term" value="P:proteolysis"/>
    <property type="evidence" value="ECO:0007669"/>
    <property type="project" value="TreeGrafter"/>
</dbReference>
<gene>
    <name evidence="7" type="ORF">ASIM_LOCUS11052</name>
</gene>
<dbReference type="SUPFAM" id="SSF51735">
    <property type="entry name" value="NAD(P)-binding Rossmann-fold domains"/>
    <property type="match status" value="1"/>
</dbReference>
<sequence>MGPSLVGRVTVVTNCCTAMGKAISRRLGKAGSRLVIADSHAEKLDAFEKELRNDGCEIVAVQGITDLRSNQQRCKLINESSKRFGGIDYLIANMGENKIRGNVMDVSADQFDEMMTKYVTVPFRLVQQTMPLLEKSGRGCVILLSSISSFTPFIDCGLYSIAQNAVVSMCKALSVSAACRRVRVNCVATGFVQHDGSAAIWDKSSHDDLQNLSTMIPIGRLGRPQDCTGVIHFLLSDDAKYITGENTIVNGGLISDHLMHFQYSANDDPARVDEFFLLSKKKSLVSVLTVISNSISLGMWGVSKWITGPRSISIKRRLRLEYSTKALSISSDEYMQRRRMLVERIKNASASRNDSITSSSQTPLVIVTPSAQQQFSAPDVPYPFRQCSYFRYLCGLPLSDATLTIVAQPNQKAFTTLYFDGRSAHEELWEGPTMSNEEIISISGIDEVKKRRHLYEDLDRMNSNSVLSFDFKQFPNKNADIIKVMNEFAKKVPLREHIDCLRWIKSESEQNLMKKTCDIGARAMNAMISRSRSSSNENQIVGRLEFECRHRGASCLAYPPVVAAGNRANTIHYLDCTRVHALNDVQSKLLNITMNVRPLQLNELYFAMLDILSKNLQQIGLFKNTINQQELITLTDKICPHHVSHYLGMDVHDTATVPRNIPLQPGVIFTVEPGIYIREDNELVHEEFRGIGLRIEDDVLVTENSVEILTKHSARQTNDIEYLMKL</sequence>
<feature type="domain" description="Aminopeptidase P N-terminal" evidence="6">
    <location>
        <begin position="329"/>
        <end position="478"/>
    </location>
</feature>
<dbReference type="InterPro" id="IPR007865">
    <property type="entry name" value="Aminopep_P_N"/>
</dbReference>
<dbReference type="SUPFAM" id="SSF55920">
    <property type="entry name" value="Creatinase/aminopeptidase"/>
    <property type="match status" value="1"/>
</dbReference>
<dbReference type="AlphaFoldDB" id="A0A0M3JTW4"/>
<dbReference type="Pfam" id="PF00557">
    <property type="entry name" value="Peptidase_M24"/>
    <property type="match status" value="2"/>
</dbReference>
<keyword evidence="8" id="KW-1185">Reference proteome</keyword>
<evidence type="ECO:0000313" key="8">
    <source>
        <dbReference type="Proteomes" id="UP000267096"/>
    </source>
</evidence>
<dbReference type="InterPro" id="IPR036005">
    <property type="entry name" value="Creatinase/aminopeptidase-like"/>
</dbReference>
<comment type="similarity">
    <text evidence="2">Belongs to the peptidase M24B family.</text>
</comment>
<evidence type="ECO:0000256" key="1">
    <source>
        <dbReference type="ARBA" id="ARBA00001936"/>
    </source>
</evidence>
<comment type="cofactor">
    <cofactor evidence="1">
        <name>Mn(2+)</name>
        <dbReference type="ChEBI" id="CHEBI:29035"/>
    </cofactor>
</comment>
<organism evidence="9">
    <name type="scientific">Anisakis simplex</name>
    <name type="common">Herring worm</name>
    <dbReference type="NCBI Taxonomy" id="6269"/>
    <lineage>
        <taxon>Eukaryota</taxon>
        <taxon>Metazoa</taxon>
        <taxon>Ecdysozoa</taxon>
        <taxon>Nematoda</taxon>
        <taxon>Chromadorea</taxon>
        <taxon>Rhabditida</taxon>
        <taxon>Spirurina</taxon>
        <taxon>Ascaridomorpha</taxon>
        <taxon>Ascaridoidea</taxon>
        <taxon>Anisakidae</taxon>
        <taxon>Anisakis</taxon>
        <taxon>Anisakis simplex complex</taxon>
    </lineage>
</organism>
<dbReference type="InterPro" id="IPR002347">
    <property type="entry name" value="SDR_fam"/>
</dbReference>
<evidence type="ECO:0000256" key="4">
    <source>
        <dbReference type="ARBA" id="ARBA00022801"/>
    </source>
</evidence>
<reference evidence="9" key="1">
    <citation type="submission" date="2017-02" db="UniProtKB">
        <authorList>
            <consortium name="WormBaseParasite"/>
        </authorList>
    </citation>
    <scope>IDENTIFICATION</scope>
</reference>
<dbReference type="GO" id="GO:0005739">
    <property type="term" value="C:mitochondrion"/>
    <property type="evidence" value="ECO:0007669"/>
    <property type="project" value="TreeGrafter"/>
</dbReference>
<dbReference type="SMART" id="SM01011">
    <property type="entry name" value="AMP_N"/>
    <property type="match status" value="1"/>
</dbReference>
<name>A0A0M3JTW4_ANISI</name>
<dbReference type="Gene3D" id="3.90.230.10">
    <property type="entry name" value="Creatinase/methionine aminopeptidase superfamily"/>
    <property type="match status" value="2"/>
</dbReference>
<evidence type="ECO:0000256" key="2">
    <source>
        <dbReference type="ARBA" id="ARBA00008766"/>
    </source>
</evidence>
<reference evidence="7 8" key="2">
    <citation type="submission" date="2018-11" db="EMBL/GenBank/DDBJ databases">
        <authorList>
            <consortium name="Pathogen Informatics"/>
        </authorList>
    </citation>
    <scope>NUCLEOTIDE SEQUENCE [LARGE SCALE GENOMIC DNA]</scope>
</reference>
<evidence type="ECO:0000259" key="6">
    <source>
        <dbReference type="SMART" id="SM01011"/>
    </source>
</evidence>
<dbReference type="Gene3D" id="3.40.50.720">
    <property type="entry name" value="NAD(P)-binding Rossmann-like Domain"/>
    <property type="match status" value="1"/>
</dbReference>
<dbReference type="InterPro" id="IPR000994">
    <property type="entry name" value="Pept_M24"/>
</dbReference>
<proteinExistence type="inferred from homology"/>
<dbReference type="Proteomes" id="UP000267096">
    <property type="component" value="Unassembled WGS sequence"/>
</dbReference>
<evidence type="ECO:0000313" key="9">
    <source>
        <dbReference type="WBParaSite" id="ASIM_0001149401-mRNA-1"/>
    </source>
</evidence>
<evidence type="ECO:0000313" key="7">
    <source>
        <dbReference type="EMBL" id="VDK44240.1"/>
    </source>
</evidence>
<dbReference type="SUPFAM" id="SSF53092">
    <property type="entry name" value="Creatinase/prolidase N-terminal domain"/>
    <property type="match status" value="1"/>
</dbReference>
<dbReference type="EMBL" id="UYRR01031036">
    <property type="protein sequence ID" value="VDK44240.1"/>
    <property type="molecule type" value="Genomic_DNA"/>
</dbReference>
<dbReference type="Pfam" id="PF05195">
    <property type="entry name" value="AMP_N"/>
    <property type="match status" value="1"/>
</dbReference>
<dbReference type="Pfam" id="PF13561">
    <property type="entry name" value="adh_short_C2"/>
    <property type="match status" value="1"/>
</dbReference>
<dbReference type="InterPro" id="IPR029149">
    <property type="entry name" value="Creatin/AminoP/Spt16_N"/>
</dbReference>
<dbReference type="OrthoDB" id="4215474at2759"/>
<keyword evidence="5" id="KW-0464">Manganese</keyword>
<dbReference type="InterPro" id="IPR036291">
    <property type="entry name" value="NAD(P)-bd_dom_sf"/>
</dbReference>
<keyword evidence="4" id="KW-0378">Hydrolase</keyword>
<keyword evidence="3" id="KW-0479">Metal-binding</keyword>
<dbReference type="GO" id="GO:0070006">
    <property type="term" value="F:metalloaminopeptidase activity"/>
    <property type="evidence" value="ECO:0007669"/>
    <property type="project" value="InterPro"/>
</dbReference>